<evidence type="ECO:0000313" key="6">
    <source>
        <dbReference type="EMBL" id="TVX80754.1"/>
    </source>
</evidence>
<dbReference type="Proteomes" id="UP000309170">
    <property type="component" value="Unassembled WGS sequence"/>
</dbReference>
<keyword evidence="7" id="KW-1185">Reference proteome</keyword>
<dbReference type="STRING" id="1478.UP17_06810"/>
<reference evidence="1" key="6">
    <citation type="submission" date="2021-11" db="EMBL/GenBank/DDBJ databases">
        <authorList>
            <person name="Bulgarelli D."/>
        </authorList>
    </citation>
    <scope>NUCLEOTIDE SEQUENCE</scope>
    <source>
        <strain evidence="1">Bi133</strain>
    </source>
</reference>
<dbReference type="OrthoDB" id="2861374at2"/>
<gene>
    <name evidence="2" type="ORF">BN1180_01788</name>
    <name evidence="5" type="ORF">FC678_06830</name>
    <name evidence="6" type="ORF">FQP34_12315</name>
    <name evidence="3" type="ORF">Q8G35_16780</name>
    <name evidence="4" type="ORF">SAMN05878482_102299</name>
    <name evidence="1" type="ORF">SRABI133_04244</name>
</gene>
<dbReference type="EMBL" id="FTMX01000002">
    <property type="protein sequence ID" value="SIQ81827.1"/>
    <property type="molecule type" value="Genomic_DNA"/>
</dbReference>
<evidence type="ECO:0000313" key="1">
    <source>
        <dbReference type="EMBL" id="CAH0290876.1"/>
    </source>
</evidence>
<dbReference type="Proteomes" id="UP000185829">
    <property type="component" value="Unassembled WGS sequence"/>
</dbReference>
<dbReference type="Proteomes" id="UP000317770">
    <property type="component" value="Unassembled WGS sequence"/>
</dbReference>
<dbReference type="RefSeq" id="WP_034314117.1">
    <property type="nucleotide sequence ID" value="NZ_CABIYS010000001.1"/>
</dbReference>
<dbReference type="AlphaFoldDB" id="A0A098FBL7"/>
<evidence type="ECO:0000313" key="8">
    <source>
        <dbReference type="Proteomes" id="UP000185829"/>
    </source>
</evidence>
<dbReference type="Proteomes" id="UP000789326">
    <property type="component" value="Unassembled WGS sequence"/>
</dbReference>
<dbReference type="EMBL" id="VNKI01000005">
    <property type="protein sequence ID" value="TVX80754.1"/>
    <property type="molecule type" value="Genomic_DNA"/>
</dbReference>
<dbReference type="GeneID" id="56472114"/>
<proteinExistence type="predicted"/>
<name>A0A098FBL7_9BACI</name>
<dbReference type="EMBL" id="JAUUTP010000018">
    <property type="protein sequence ID" value="MDP1419999.1"/>
    <property type="molecule type" value="Genomic_DNA"/>
</dbReference>
<evidence type="ECO:0000313" key="2">
    <source>
        <dbReference type="EMBL" id="CEG31637.1"/>
    </source>
</evidence>
<evidence type="ECO:0000313" key="10">
    <source>
        <dbReference type="Proteomes" id="UP000317770"/>
    </source>
</evidence>
<evidence type="ECO:0000313" key="3">
    <source>
        <dbReference type="EMBL" id="MDP1419999.1"/>
    </source>
</evidence>
<dbReference type="Proteomes" id="UP001178277">
    <property type="component" value="Unassembled WGS sequence"/>
</dbReference>
<dbReference type="EMBL" id="CCXW01000001">
    <property type="protein sequence ID" value="CEG31637.1"/>
    <property type="molecule type" value="Genomic_DNA"/>
</dbReference>
<organism evidence="6 10">
    <name type="scientific">Peribacillus simplex</name>
    <dbReference type="NCBI Taxonomy" id="1478"/>
    <lineage>
        <taxon>Bacteria</taxon>
        <taxon>Bacillati</taxon>
        <taxon>Bacillota</taxon>
        <taxon>Bacilli</taxon>
        <taxon>Bacillales</taxon>
        <taxon>Bacillaceae</taxon>
        <taxon>Peribacillus</taxon>
    </lineage>
</organism>
<dbReference type="eggNOG" id="ENOG5032D4Q">
    <property type="taxonomic scope" value="Bacteria"/>
</dbReference>
<evidence type="ECO:0000313" key="5">
    <source>
        <dbReference type="EMBL" id="TKH13619.1"/>
    </source>
</evidence>
<reference evidence="5 9" key="4">
    <citation type="journal article" date="2019" name="Environ. Microbiol.">
        <title>An active ?-lactamase is a part of an orchestrated cell wall stress resistance network of Bacillus subtilis and related rhizosphere species.</title>
        <authorList>
            <person name="Bucher T."/>
            <person name="Keren-Paz A."/>
            <person name="Hausser J."/>
            <person name="Olender T."/>
            <person name="Cytryn E."/>
            <person name="Kolodkin-Gal I."/>
        </authorList>
    </citation>
    <scope>NUCLEOTIDE SEQUENCE [LARGE SCALE GENOMIC DNA]</scope>
    <source>
        <strain evidence="5 9">I4</strain>
    </source>
</reference>
<comment type="caution">
    <text evidence="6">The sequence shown here is derived from an EMBL/GenBank/DDBJ whole genome shotgun (WGS) entry which is preliminary data.</text>
</comment>
<dbReference type="Proteomes" id="UP000182110">
    <property type="component" value="Unassembled WGS sequence"/>
</dbReference>
<evidence type="ECO:0000313" key="4">
    <source>
        <dbReference type="EMBL" id="SIQ81827.1"/>
    </source>
</evidence>
<dbReference type="EMBL" id="SZNT01000072">
    <property type="protein sequence ID" value="TKH13619.1"/>
    <property type="molecule type" value="Genomic_DNA"/>
</dbReference>
<evidence type="ECO:0000313" key="9">
    <source>
        <dbReference type="Proteomes" id="UP000309170"/>
    </source>
</evidence>
<dbReference type="EMBL" id="CAKKMG010000087">
    <property type="protein sequence ID" value="CAH0290876.1"/>
    <property type="molecule type" value="Genomic_DNA"/>
</dbReference>
<reference evidence="6 10" key="5">
    <citation type="submission" date="2019-07" db="EMBL/GenBank/DDBJ databases">
        <title>Genome assembly of Bacillus simplex strain GGC-P6A.</title>
        <authorList>
            <person name="Jennings M.E."/>
            <person name="Barton H.A."/>
        </authorList>
    </citation>
    <scope>NUCLEOTIDE SEQUENCE [LARGE SCALE GENOMIC DNA]</scope>
    <source>
        <strain evidence="6 10">GGC-P6A</strain>
    </source>
</reference>
<reference evidence="3" key="7">
    <citation type="submission" date="2023-07" db="EMBL/GenBank/DDBJ databases">
        <title>Murine gut Bacillus species.</title>
        <authorList>
            <person name="Gutman E."/>
            <person name="Hashuel R."/>
            <person name="Litvak Y."/>
        </authorList>
    </citation>
    <scope>NUCLEOTIDE SEQUENCE</scope>
    <source>
        <strain evidence="3">RU283</strain>
    </source>
</reference>
<evidence type="ECO:0000313" key="7">
    <source>
        <dbReference type="Proteomes" id="UP000182110"/>
    </source>
</evidence>
<reference evidence="2 7" key="1">
    <citation type="journal article" date="2014" name="Genome Announc.">
        <title>Genome Sequence of Bacillus simplex Strain P558, Isolated from a Human Fecal Sample.</title>
        <authorList>
            <person name="Croce O."/>
            <person name="Hugon P."/>
            <person name="Lagier J.C."/>
            <person name="Bibi F."/>
            <person name="Robert C."/>
            <person name="Azhar E.I."/>
            <person name="Raoult D."/>
            <person name="Fournier P.E."/>
        </authorList>
    </citation>
    <scope>NUCLEOTIDE SEQUENCE [LARGE SCALE GENOMIC DNA]</scope>
    <source>
        <strain evidence="2 7">P558</strain>
    </source>
</reference>
<sequence length="121" mass="14314">MGEFDDINMKFQELEDGRYIVRIEGFKREKTIHQTKPIRWDLKLMNESPLILPVKFSHIETNAGFQILMRELKSLGFSKPRSAKEFEEVMADLLGSIVEVSLTTTNKEEGYREIRFLRRLY</sequence>
<reference evidence="2" key="2">
    <citation type="submission" date="2014-10" db="EMBL/GenBank/DDBJ databases">
        <authorList>
            <person name="Urmite Genomes"/>
        </authorList>
    </citation>
    <scope>NUCLEOTIDE SEQUENCE</scope>
    <source>
        <strain evidence="2">P558</strain>
    </source>
</reference>
<protein>
    <submittedName>
        <fullName evidence="6">Uncharacterized protein</fullName>
    </submittedName>
</protein>
<reference evidence="4 8" key="3">
    <citation type="submission" date="2017-01" db="EMBL/GenBank/DDBJ databases">
        <authorList>
            <person name="Varghese N."/>
            <person name="Submissions S."/>
        </authorList>
    </citation>
    <scope>NUCLEOTIDE SEQUENCE [LARGE SCALE GENOMIC DNA]</scope>
    <source>
        <strain evidence="4 8">RUG2-6</strain>
    </source>
</reference>
<accession>A0A098FBL7</accession>